<evidence type="ECO:0000256" key="1">
    <source>
        <dbReference type="SAM" id="MobiDB-lite"/>
    </source>
</evidence>
<name>A0A7C9EBN7_OPUST</name>
<protein>
    <submittedName>
        <fullName evidence="2">Uncharacterized protein</fullName>
    </submittedName>
</protein>
<evidence type="ECO:0000313" key="2">
    <source>
        <dbReference type="EMBL" id="MBA4661383.1"/>
    </source>
</evidence>
<reference evidence="2" key="1">
    <citation type="journal article" date="2013" name="J. Plant Res.">
        <title>Effect of fungi and light on seed germination of three Opuntia species from semiarid lands of central Mexico.</title>
        <authorList>
            <person name="Delgado-Sanchez P."/>
            <person name="Jimenez-Bremont J.F."/>
            <person name="Guerrero-Gonzalez Mde L."/>
            <person name="Flores J."/>
        </authorList>
    </citation>
    <scope>NUCLEOTIDE SEQUENCE</scope>
    <source>
        <tissue evidence="2">Cladode</tissue>
    </source>
</reference>
<sequence>MSQSMMSSSSLHHPFNLSKPPNSSSCRGGINAIKSEAETPSLIIALLLLFSMYSKSSKHHTFRDFKLRNFLNDGRCCHPEHRASFSLTRFGGKVAKSTSFAQLGILIPP</sequence>
<dbReference type="EMBL" id="GISG01212094">
    <property type="protein sequence ID" value="MBA4661383.1"/>
    <property type="molecule type" value="Transcribed_RNA"/>
</dbReference>
<accession>A0A7C9EBN7</accession>
<proteinExistence type="predicted"/>
<dbReference type="AlphaFoldDB" id="A0A7C9EBN7"/>
<feature type="compositionally biased region" description="Low complexity" evidence="1">
    <location>
        <begin position="1"/>
        <end position="10"/>
    </location>
</feature>
<feature type="region of interest" description="Disordered" evidence="1">
    <location>
        <begin position="1"/>
        <end position="29"/>
    </location>
</feature>
<organism evidence="2">
    <name type="scientific">Opuntia streptacantha</name>
    <name type="common">Prickly pear cactus</name>
    <name type="synonym">Opuntia cardona</name>
    <dbReference type="NCBI Taxonomy" id="393608"/>
    <lineage>
        <taxon>Eukaryota</taxon>
        <taxon>Viridiplantae</taxon>
        <taxon>Streptophyta</taxon>
        <taxon>Embryophyta</taxon>
        <taxon>Tracheophyta</taxon>
        <taxon>Spermatophyta</taxon>
        <taxon>Magnoliopsida</taxon>
        <taxon>eudicotyledons</taxon>
        <taxon>Gunneridae</taxon>
        <taxon>Pentapetalae</taxon>
        <taxon>Caryophyllales</taxon>
        <taxon>Cactineae</taxon>
        <taxon>Cactaceae</taxon>
        <taxon>Opuntioideae</taxon>
        <taxon>Opuntia</taxon>
    </lineage>
</organism>
<reference evidence="2" key="2">
    <citation type="submission" date="2020-07" db="EMBL/GenBank/DDBJ databases">
        <authorList>
            <person name="Vera ALvarez R."/>
            <person name="Arias-Moreno D.M."/>
            <person name="Jimenez-Jacinto V."/>
            <person name="Jimenez-Bremont J.F."/>
            <person name="Swaminathan K."/>
            <person name="Moose S.P."/>
            <person name="Guerrero-Gonzalez M.L."/>
            <person name="Marino-Ramirez L."/>
            <person name="Landsman D."/>
            <person name="Rodriguez-Kessler M."/>
            <person name="Delgado-Sanchez P."/>
        </authorList>
    </citation>
    <scope>NUCLEOTIDE SEQUENCE</scope>
    <source>
        <tissue evidence="2">Cladode</tissue>
    </source>
</reference>